<name>A0A9X3WDX1_9BACI</name>
<sequence>MTRDEAFDILETIAELYPKYELTKRKAILLLPQIIKMDYDRVLEKLSAFALVHPYAPSLAEIAAYPRETNPHLEQMRIWQQEAAQVPEETKRLFKAQFEKVIKELAR</sequence>
<dbReference type="Proteomes" id="UP001145069">
    <property type="component" value="Unassembled WGS sequence"/>
</dbReference>
<comment type="caution">
    <text evidence="1">The sequence shown here is derived from an EMBL/GenBank/DDBJ whole genome shotgun (WGS) entry which is preliminary data.</text>
</comment>
<protein>
    <recommendedName>
        <fullName evidence="3">Replicative helicase inhibitor G39P N-terminal domain-containing protein</fullName>
    </recommendedName>
</protein>
<accession>A0A9X3WDX1</accession>
<dbReference type="EMBL" id="JAMQKC010000019">
    <property type="protein sequence ID" value="MDC3418067.1"/>
    <property type="molecule type" value="Genomic_DNA"/>
</dbReference>
<evidence type="ECO:0000313" key="2">
    <source>
        <dbReference type="Proteomes" id="UP001145069"/>
    </source>
</evidence>
<dbReference type="RefSeq" id="WP_272447130.1">
    <property type="nucleotide sequence ID" value="NZ_JAMQKC010000019.1"/>
</dbReference>
<dbReference type="AlphaFoldDB" id="A0A9X3WDX1"/>
<organism evidence="1 2">
    <name type="scientific">Aquibacillus salsiterrae</name>
    <dbReference type="NCBI Taxonomy" id="2950439"/>
    <lineage>
        <taxon>Bacteria</taxon>
        <taxon>Bacillati</taxon>
        <taxon>Bacillota</taxon>
        <taxon>Bacilli</taxon>
        <taxon>Bacillales</taxon>
        <taxon>Bacillaceae</taxon>
        <taxon>Aquibacillus</taxon>
    </lineage>
</organism>
<dbReference type="Gene3D" id="1.10.8.200">
    <property type="entry name" value="Replisome organizer (g39p helicase loader/inhibitor protein)"/>
    <property type="match status" value="1"/>
</dbReference>
<evidence type="ECO:0000313" key="1">
    <source>
        <dbReference type="EMBL" id="MDC3418067.1"/>
    </source>
</evidence>
<proteinExistence type="predicted"/>
<evidence type="ECO:0008006" key="3">
    <source>
        <dbReference type="Google" id="ProtNLM"/>
    </source>
</evidence>
<keyword evidence="2" id="KW-1185">Reference proteome</keyword>
<gene>
    <name evidence="1" type="ORF">NC799_14335</name>
</gene>
<reference evidence="1" key="1">
    <citation type="submission" date="2022-06" db="EMBL/GenBank/DDBJ databases">
        <title>Aquibacillus sp. a new bacterium isolated from soil saline samples.</title>
        <authorList>
            <person name="Galisteo C."/>
            <person name="De La Haba R."/>
            <person name="Sanchez-Porro C."/>
            <person name="Ventosa A."/>
        </authorList>
    </citation>
    <scope>NUCLEOTIDE SEQUENCE</scope>
    <source>
        <strain evidence="1">3ASR75-54</strain>
    </source>
</reference>